<dbReference type="AlphaFoldDB" id="A0A5B7ZY09"/>
<gene>
    <name evidence="4" type="primary">treA</name>
    <name evidence="4" type="ORF">FHG12_07155</name>
</gene>
<dbReference type="PROSITE" id="PS00928">
    <property type="entry name" value="TREHALASE_2"/>
    <property type="match status" value="1"/>
</dbReference>
<dbReference type="PANTHER" id="PTHR23403:SF1">
    <property type="entry name" value="TREHALASE"/>
    <property type="match status" value="1"/>
</dbReference>
<dbReference type="InterPro" id="IPR012341">
    <property type="entry name" value="6hp_glycosidase-like_sf"/>
</dbReference>
<dbReference type="Proteomes" id="UP000305398">
    <property type="component" value="Chromosome"/>
</dbReference>
<keyword evidence="2" id="KW-0326">Glycosidase</keyword>
<dbReference type="KEGG" id="hyj:FHG12_07155"/>
<dbReference type="InterPro" id="IPR018232">
    <property type="entry name" value="Glyco_hydro_37_CS"/>
</dbReference>
<dbReference type="PRINTS" id="PR00744">
    <property type="entry name" value="GLHYDRLASE37"/>
</dbReference>
<dbReference type="NCBIfam" id="NF009773">
    <property type="entry name" value="PRK13270.1"/>
    <property type="match status" value="1"/>
</dbReference>
<dbReference type="PROSITE" id="PS00927">
    <property type="entry name" value="TREHALASE_1"/>
    <property type="match status" value="1"/>
</dbReference>
<dbReference type="RefSeq" id="WP_139515078.1">
    <property type="nucleotide sequence ID" value="NZ_CP040896.1"/>
</dbReference>
<evidence type="ECO:0000256" key="1">
    <source>
        <dbReference type="ARBA" id="ARBA00022801"/>
    </source>
</evidence>
<dbReference type="OrthoDB" id="106887at2"/>
<dbReference type="GO" id="GO:0005993">
    <property type="term" value="P:trehalose catabolic process"/>
    <property type="evidence" value="ECO:0007669"/>
    <property type="project" value="TreeGrafter"/>
</dbReference>
<evidence type="ECO:0000256" key="3">
    <source>
        <dbReference type="SAM" id="SignalP"/>
    </source>
</evidence>
<dbReference type="SUPFAM" id="SSF48208">
    <property type="entry name" value="Six-hairpin glycosidases"/>
    <property type="match status" value="1"/>
</dbReference>
<keyword evidence="1" id="KW-0378">Hydrolase</keyword>
<dbReference type="InterPro" id="IPR001661">
    <property type="entry name" value="Glyco_hydro_37"/>
</dbReference>
<dbReference type="InterPro" id="IPR008928">
    <property type="entry name" value="6-hairpin_glycosidase_sf"/>
</dbReference>
<name>A0A5B7ZY09_9BACT</name>
<keyword evidence="5" id="KW-1185">Reference proteome</keyword>
<organism evidence="4 5">
    <name type="scientific">Hymenobacter jejuensis</name>
    <dbReference type="NCBI Taxonomy" id="2502781"/>
    <lineage>
        <taxon>Bacteria</taxon>
        <taxon>Pseudomonadati</taxon>
        <taxon>Bacteroidota</taxon>
        <taxon>Cytophagia</taxon>
        <taxon>Cytophagales</taxon>
        <taxon>Hymenobacteraceae</taxon>
        <taxon>Hymenobacter</taxon>
    </lineage>
</organism>
<dbReference type="GO" id="GO:0004555">
    <property type="term" value="F:alpha,alpha-trehalase activity"/>
    <property type="evidence" value="ECO:0007669"/>
    <property type="project" value="InterPro"/>
</dbReference>
<dbReference type="Gene3D" id="1.50.10.10">
    <property type="match status" value="1"/>
</dbReference>
<evidence type="ECO:0000313" key="4">
    <source>
        <dbReference type="EMBL" id="QDA59898.1"/>
    </source>
</evidence>
<keyword evidence="3" id="KW-0732">Signal</keyword>
<feature type="signal peptide" evidence="3">
    <location>
        <begin position="1"/>
        <end position="18"/>
    </location>
</feature>
<feature type="chain" id="PRO_5022815269" evidence="3">
    <location>
        <begin position="19"/>
        <end position="520"/>
    </location>
</feature>
<sequence length="520" mass="59009">MKRILVYFLTCLALAAQAQRPSPRQLYPGLFEAVQLTHVYPDNKTFVDALPKQSPAQIMKAYAEQKGKPDFDLRQFVQAYFTAPAAANGQYKSNITGGIRRHVDTLWTVLQRRQDDTAALRYSSLLPLPHPYIVPGGRFREVYYWDSYFTMLGLKESKRTPVIRNMVDNFAYLIDKLGFIPNGNRTYYLTRSQPPFFALMVNLLAQDEGEKTLLRYQPQLLKEYAYWMAGADSLAPGGMRLRAVRMPGGEVLNRYWDTSDQPREESYADDVTNAKSSPQPPAEFYRNVRAAAASGWDFSTRWMGPSGKLGTIQTTSIVPVDLNCLLYALENTIAKTYQIQGNAQQVKVFQSRAQQRKKAILAYCWDEKVGWFVDYNLKLKQRSPVYSLAGAYPLSFEIATPTQATRAATYMKANFLKPGGLVTTANTSGQQWDAPNAWAPLQWMAVDGLEHYNQRELARTVATRWIDLNVSVFQQTGKLMEKYNVLDTHLKAGGGEYPLQDGFGWTNGVLLKMMDQYKVE</sequence>
<evidence type="ECO:0000313" key="5">
    <source>
        <dbReference type="Proteomes" id="UP000305398"/>
    </source>
</evidence>
<proteinExistence type="predicted"/>
<dbReference type="PANTHER" id="PTHR23403">
    <property type="entry name" value="TREHALASE"/>
    <property type="match status" value="1"/>
</dbReference>
<evidence type="ECO:0000256" key="2">
    <source>
        <dbReference type="ARBA" id="ARBA00023295"/>
    </source>
</evidence>
<protein>
    <submittedName>
        <fullName evidence="4">Alpha,alpha-trehalase TreA</fullName>
    </submittedName>
</protein>
<dbReference type="NCBIfam" id="NF009774">
    <property type="entry name" value="PRK13271.1"/>
    <property type="match status" value="1"/>
</dbReference>
<accession>A0A5B7ZY09</accession>
<dbReference type="EMBL" id="CP040896">
    <property type="protein sequence ID" value="QDA59898.1"/>
    <property type="molecule type" value="Genomic_DNA"/>
</dbReference>
<dbReference type="Pfam" id="PF01204">
    <property type="entry name" value="Trehalase"/>
    <property type="match status" value="1"/>
</dbReference>
<reference evidence="4 5" key="1">
    <citation type="submission" date="2019-06" db="EMBL/GenBank/DDBJ databases">
        <authorList>
            <person name="Srinivasan S."/>
        </authorList>
    </citation>
    <scope>NUCLEOTIDE SEQUENCE [LARGE SCALE GENOMIC DNA]</scope>
    <source>
        <strain evidence="4 5">17J68-5</strain>
    </source>
</reference>